<feature type="compositionally biased region" description="Low complexity" evidence="1">
    <location>
        <begin position="833"/>
        <end position="845"/>
    </location>
</feature>
<feature type="region of interest" description="Disordered" evidence="1">
    <location>
        <begin position="259"/>
        <end position="294"/>
    </location>
</feature>
<evidence type="ECO:0000313" key="3">
    <source>
        <dbReference type="EMBL" id="PNH10955.1"/>
    </source>
</evidence>
<feature type="compositionally biased region" description="Acidic residues" evidence="1">
    <location>
        <begin position="1246"/>
        <end position="1255"/>
    </location>
</feature>
<dbReference type="GO" id="GO:0071164">
    <property type="term" value="F:RNA cap trimethylguanosine synthase activity"/>
    <property type="evidence" value="ECO:0007669"/>
    <property type="project" value="TreeGrafter"/>
</dbReference>
<accession>A0A2J8AEK5</accession>
<dbReference type="GO" id="GO:0005634">
    <property type="term" value="C:nucleus"/>
    <property type="evidence" value="ECO:0007669"/>
    <property type="project" value="TreeGrafter"/>
</dbReference>
<feature type="compositionally biased region" description="Gly residues" evidence="1">
    <location>
        <begin position="711"/>
        <end position="722"/>
    </location>
</feature>
<dbReference type="Gene3D" id="3.40.50.800">
    <property type="entry name" value="Anticodon-binding domain"/>
    <property type="match status" value="1"/>
</dbReference>
<gene>
    <name evidence="3" type="ORF">TSOC_002244</name>
</gene>
<feature type="region of interest" description="Disordered" evidence="1">
    <location>
        <begin position="679"/>
        <end position="776"/>
    </location>
</feature>
<dbReference type="Proteomes" id="UP000236333">
    <property type="component" value="Unassembled WGS sequence"/>
</dbReference>
<dbReference type="OrthoDB" id="194443at2759"/>
<feature type="compositionally biased region" description="Low complexity" evidence="1">
    <location>
        <begin position="338"/>
        <end position="351"/>
    </location>
</feature>
<feature type="compositionally biased region" description="Low complexity" evidence="1">
    <location>
        <begin position="966"/>
        <end position="977"/>
    </location>
</feature>
<feature type="compositionally biased region" description="Low complexity" evidence="1">
    <location>
        <begin position="1197"/>
        <end position="1208"/>
    </location>
</feature>
<dbReference type="Gene3D" id="3.40.50.150">
    <property type="entry name" value="Vaccinia Virus protein VP39"/>
    <property type="match status" value="1"/>
</dbReference>
<dbReference type="EMBL" id="PGGS01000042">
    <property type="protein sequence ID" value="PNH10955.1"/>
    <property type="molecule type" value="Genomic_DNA"/>
</dbReference>
<feature type="region of interest" description="Disordered" evidence="1">
    <location>
        <begin position="435"/>
        <end position="473"/>
    </location>
</feature>
<comment type="caution">
    <text evidence="3">The sequence shown here is derived from an EMBL/GenBank/DDBJ whole genome shotgun (WGS) entry which is preliminary data.</text>
</comment>
<dbReference type="InterPro" id="IPR004154">
    <property type="entry name" value="Anticodon-bd"/>
</dbReference>
<feature type="compositionally biased region" description="Acidic residues" evidence="1">
    <location>
        <begin position="978"/>
        <end position="987"/>
    </location>
</feature>
<protein>
    <submittedName>
        <fullName evidence="3">Proline--tRNA ligase</fullName>
    </submittedName>
</protein>
<keyword evidence="3" id="KW-0436">Ligase</keyword>
<dbReference type="GO" id="GO:0016874">
    <property type="term" value="F:ligase activity"/>
    <property type="evidence" value="ECO:0007669"/>
    <property type="project" value="UniProtKB-KW"/>
</dbReference>
<feature type="compositionally biased region" description="Gly residues" evidence="1">
    <location>
        <begin position="489"/>
        <end position="507"/>
    </location>
</feature>
<evidence type="ECO:0000259" key="2">
    <source>
        <dbReference type="Pfam" id="PF03129"/>
    </source>
</evidence>
<feature type="region of interest" description="Disordered" evidence="1">
    <location>
        <begin position="1182"/>
        <end position="1261"/>
    </location>
</feature>
<dbReference type="PANTHER" id="PTHR14741">
    <property type="entry name" value="S-ADENOSYLMETHIONINE-DEPENDENT METHYLTRANSFERASE RELATED"/>
    <property type="match status" value="1"/>
</dbReference>
<feature type="compositionally biased region" description="Gly residues" evidence="1">
    <location>
        <begin position="1182"/>
        <end position="1196"/>
    </location>
</feature>
<feature type="compositionally biased region" description="Low complexity" evidence="1">
    <location>
        <begin position="988"/>
        <end position="1001"/>
    </location>
</feature>
<evidence type="ECO:0000313" key="4">
    <source>
        <dbReference type="Proteomes" id="UP000236333"/>
    </source>
</evidence>
<keyword evidence="4" id="KW-1185">Reference proteome</keyword>
<sequence>MPPVADAPPGAPSRSLGFRAGSGDTVRVVDVVCWRFLDGRPCLAPSEQRSAAAVDVIIIPVLPTGHGRNKRAQAAALSGPTSGAGEGSNSTDGGQVGGGDAAAAAAVAAAAVAAGRDVLLRACRRAQAALAAVGLRPVVDDCPRQTPGAKYNLWENRGVALRVEVGAREVASGTACLALHPRCAHLMQAAAQAAAQAEAEAGGCAAGAQAGAAAAAAAATAKGGGAARPPSLRLPGLGMGALAAACAAVCAAAAAAEDAPAPAPAPSPGPGDAAAPPAAAGAAHGGAVGPGTVAGGSGEWPGWCGKLHLWPSQVAASDTASAVEALLAVLRAAAEAGAAGSPPLPSGLPLAPDQPPSGAAGAGCRQATGDTAAVVSGWAAEAGGAAAPSQRPCVPHLKHLLQLGQPCYCGRGHHSMQQLQAEVEQRYEQRTGRRVEAWVAPPPPPPWAGRQGARRQQQQQQQRRRGAAEACSGADEVAADAAAGMAGIGRSMGEGAGDGNEDAGGGVDDAAGDGSEEGDEEEGGGSGDGGEGDGDAGGERVVLVVGSINPGVRAAAVQKELAWAFAPYGCQAVTVSRTRNGGNHGWARVALVGPGAVAAAAAAVRDLDGRLRLGGSSLSVSPSAGRLDTIFPFLPYAVRSVLRVDGTAAFSATDQATADKMSALLAALAEAFLVGRPLVPPPGEEAGTTAEVEAEAEAGAGAEEEAEAGEGAAGPAGAGAAGLMGSAGPKLATPHAAQEPGSGAPRLPLTAGDGQDGGALRVPLPPPRPRSLPLRLPLSVTDGTACCGGNSLSLARRFERVTAVELDTDRAADLRHNVALVRAWATFQRERQQQGQQQQQQEQQQPPACARPRPRGDTRDDVVTPSGAARDGAGCSARAHLSAAEVAHGGGDSGTSSGGGGGDGGASSAPGGPGAAAAAATPAADAANSPLGELVVVCGDYARLGPGLAQDILFLDPPWGGPQYSAVHASSATAAGTADEEEEEEEAGAAAGAAGAQQQPGGGAAAAAAAGALPHALPAHAALPCKYGDVAFSLGGVPLSRLVSEQLAEGSGGGGGSGGAGMVALKLPSRADAELRAMQARVRQLLGARWAALLPPPQPPALEGGPLAGTAGSGPRCGCGPRLLCAEVRFGRSALVVFLRAPPRGGCWAPAGSDGCGGGDGSRALQAEYHKPACAAAVPGDRGAGQGPAGAGGMGGASASAPAPAPATGGAGGAARAAADRAVEPGNGVESDESGDGDNCDHSNEGSEEEEEEGEERTARRRGAVAGGCRLCAGVGLVFRSVLRRSCAELGLPYRVVFD</sequence>
<feature type="domain" description="Anticodon-binding" evidence="2">
    <location>
        <begin position="116"/>
        <end position="174"/>
    </location>
</feature>
<feature type="compositionally biased region" description="Low complexity" evidence="1">
    <location>
        <begin position="448"/>
        <end position="461"/>
    </location>
</feature>
<feature type="region of interest" description="Disordered" evidence="1">
    <location>
        <begin position="831"/>
        <end position="917"/>
    </location>
</feature>
<dbReference type="PANTHER" id="PTHR14741:SF32">
    <property type="entry name" value="TRIMETHYLGUANOSINE SYNTHASE"/>
    <property type="match status" value="1"/>
</dbReference>
<dbReference type="InterPro" id="IPR029063">
    <property type="entry name" value="SAM-dependent_MTases_sf"/>
</dbReference>
<dbReference type="SUPFAM" id="SSF53335">
    <property type="entry name" value="S-adenosyl-L-methionine-dependent methyltransferases"/>
    <property type="match status" value="1"/>
</dbReference>
<dbReference type="SUPFAM" id="SSF52954">
    <property type="entry name" value="Class II aaRS ABD-related"/>
    <property type="match status" value="1"/>
</dbReference>
<reference evidence="3 4" key="1">
    <citation type="journal article" date="2017" name="Mol. Biol. Evol.">
        <title>The 4-celled Tetrabaena socialis nuclear genome reveals the essential components for genetic control of cell number at the origin of multicellularity in the volvocine lineage.</title>
        <authorList>
            <person name="Featherston J."/>
            <person name="Arakaki Y."/>
            <person name="Hanschen E.R."/>
            <person name="Ferris P.J."/>
            <person name="Michod R.E."/>
            <person name="Olson B.J.S.C."/>
            <person name="Nozaki H."/>
            <person name="Durand P.M."/>
        </authorList>
    </citation>
    <scope>NUCLEOTIDE SEQUENCE [LARGE SCALE GENOMIC DNA]</scope>
    <source>
        <strain evidence="3 4">NIES-571</strain>
    </source>
</reference>
<feature type="compositionally biased region" description="Gly residues" evidence="1">
    <location>
        <begin position="283"/>
        <end position="294"/>
    </location>
</feature>
<feature type="region of interest" description="Disordered" evidence="1">
    <location>
        <begin position="966"/>
        <end position="1001"/>
    </location>
</feature>
<proteinExistence type="predicted"/>
<feature type="compositionally biased region" description="Low complexity" evidence="1">
    <location>
        <begin position="906"/>
        <end position="917"/>
    </location>
</feature>
<dbReference type="Pfam" id="PF03129">
    <property type="entry name" value="HGTP_anticodon"/>
    <property type="match status" value="1"/>
</dbReference>
<feature type="compositionally biased region" description="Low complexity" evidence="1">
    <location>
        <begin position="270"/>
        <end position="282"/>
    </location>
</feature>
<feature type="compositionally biased region" description="Acidic residues" evidence="1">
    <location>
        <begin position="692"/>
        <end position="708"/>
    </location>
</feature>
<feature type="region of interest" description="Disordered" evidence="1">
    <location>
        <begin position="70"/>
        <end position="97"/>
    </location>
</feature>
<organism evidence="3 4">
    <name type="scientific">Tetrabaena socialis</name>
    <dbReference type="NCBI Taxonomy" id="47790"/>
    <lineage>
        <taxon>Eukaryota</taxon>
        <taxon>Viridiplantae</taxon>
        <taxon>Chlorophyta</taxon>
        <taxon>core chlorophytes</taxon>
        <taxon>Chlorophyceae</taxon>
        <taxon>CS clade</taxon>
        <taxon>Chlamydomonadales</taxon>
        <taxon>Tetrabaenaceae</taxon>
        <taxon>Tetrabaena</taxon>
    </lineage>
</organism>
<feature type="region of interest" description="Disordered" evidence="1">
    <location>
        <begin position="489"/>
        <end position="538"/>
    </location>
</feature>
<name>A0A2J8AEK5_9CHLO</name>
<feature type="compositionally biased region" description="Acidic residues" evidence="1">
    <location>
        <begin position="510"/>
        <end position="523"/>
    </location>
</feature>
<feature type="region of interest" description="Disordered" evidence="1">
    <location>
        <begin position="338"/>
        <end position="365"/>
    </location>
</feature>
<evidence type="ECO:0000256" key="1">
    <source>
        <dbReference type="SAM" id="MobiDB-lite"/>
    </source>
</evidence>
<dbReference type="InterPro" id="IPR036621">
    <property type="entry name" value="Anticodon-bd_dom_sf"/>
</dbReference>
<feature type="compositionally biased region" description="Gly residues" evidence="1">
    <location>
        <begin position="888"/>
        <end position="905"/>
    </location>
</feature>